<sequence>MLQSANVGYTADINNQIKELKVINPKLEEYYKCFNMALQQCMYCC</sequence>
<dbReference type="RefSeq" id="WP_230454137.1">
    <property type="nucleotide sequence ID" value="NZ_LAOO01000001.1"/>
</dbReference>
<evidence type="ECO:0000313" key="2">
    <source>
        <dbReference type="Proteomes" id="UP000035491"/>
    </source>
</evidence>
<keyword evidence="2" id="KW-1185">Reference proteome</keyword>
<proteinExistence type="predicted"/>
<evidence type="ECO:0000313" key="1">
    <source>
        <dbReference type="EMBL" id="KJW00297.1"/>
    </source>
</evidence>
<accession>A0ABR5DNL6</accession>
<reference evidence="1 2" key="1">
    <citation type="submission" date="2015-02" db="EMBL/GenBank/DDBJ databases">
        <title>Genome Sequencing of Rickettsiales.</title>
        <authorList>
            <person name="Daugherty S.C."/>
            <person name="Su Q."/>
            <person name="Abolude K."/>
            <person name="Beier-Sexton M."/>
            <person name="Carlyon J.A."/>
            <person name="Carter R."/>
            <person name="Day N.P."/>
            <person name="Dumler S.J."/>
            <person name="Dyachenko V."/>
            <person name="Godinez A."/>
            <person name="Kurtti T.J."/>
            <person name="Lichay M."/>
            <person name="Mullins K.E."/>
            <person name="Ott S."/>
            <person name="Pappas-Brown V."/>
            <person name="Paris D.H."/>
            <person name="Patel P."/>
            <person name="Richards A.L."/>
            <person name="Sadzewicz L."/>
            <person name="Sears K."/>
            <person name="Seidman D."/>
            <person name="Sengamalay N."/>
            <person name="Stenos J."/>
            <person name="Tallon L.J."/>
            <person name="Vincent G."/>
            <person name="Fraser C.M."/>
            <person name="Munderloh U."/>
            <person name="Dunning-Hotopp J.C."/>
        </authorList>
    </citation>
    <scope>NUCLEOTIDE SEQUENCE [LARGE SCALE GENOMIC DNA]</scope>
    <source>
        <strain evidence="1 2">Tate's Hell</strain>
    </source>
</reference>
<gene>
    <name evidence="1" type="ORF">RPATATE_0052</name>
</gene>
<comment type="caution">
    <text evidence="1">The sequence shown here is derived from an EMBL/GenBank/DDBJ whole genome shotgun (WGS) entry which is preliminary data.</text>
</comment>
<dbReference type="Proteomes" id="UP000035491">
    <property type="component" value="Unassembled WGS sequence"/>
</dbReference>
<organism evidence="1 2">
    <name type="scientific">Rickettsia parkeri str. Tate's Hell</name>
    <dbReference type="NCBI Taxonomy" id="1359189"/>
    <lineage>
        <taxon>Bacteria</taxon>
        <taxon>Pseudomonadati</taxon>
        <taxon>Pseudomonadota</taxon>
        <taxon>Alphaproteobacteria</taxon>
        <taxon>Rickettsiales</taxon>
        <taxon>Rickettsiaceae</taxon>
        <taxon>Rickettsieae</taxon>
        <taxon>Rickettsia</taxon>
        <taxon>spotted fever group</taxon>
    </lineage>
</organism>
<protein>
    <submittedName>
        <fullName evidence="1">Uncharacterized protein</fullName>
    </submittedName>
</protein>
<dbReference type="EMBL" id="LAOO01000001">
    <property type="protein sequence ID" value="KJW00297.1"/>
    <property type="molecule type" value="Genomic_DNA"/>
</dbReference>
<name>A0ABR5DNL6_RICPA</name>